<dbReference type="EMBL" id="BOMB01000004">
    <property type="protein sequence ID" value="GID10127.1"/>
    <property type="molecule type" value="Genomic_DNA"/>
</dbReference>
<evidence type="ECO:0000313" key="3">
    <source>
        <dbReference type="Proteomes" id="UP000612808"/>
    </source>
</evidence>
<organism evidence="2 3">
    <name type="scientific">Actinocatenispora rupis</name>
    <dbReference type="NCBI Taxonomy" id="519421"/>
    <lineage>
        <taxon>Bacteria</taxon>
        <taxon>Bacillati</taxon>
        <taxon>Actinomycetota</taxon>
        <taxon>Actinomycetes</taxon>
        <taxon>Micromonosporales</taxon>
        <taxon>Micromonosporaceae</taxon>
        <taxon>Actinocatenispora</taxon>
    </lineage>
</organism>
<dbReference type="Gene3D" id="3.40.50.1820">
    <property type="entry name" value="alpha/beta hydrolase"/>
    <property type="match status" value="1"/>
</dbReference>
<keyword evidence="3" id="KW-1185">Reference proteome</keyword>
<proteinExistence type="predicted"/>
<name>A0A8J3J191_9ACTN</name>
<dbReference type="InterPro" id="IPR000073">
    <property type="entry name" value="AB_hydrolase_1"/>
</dbReference>
<reference evidence="2" key="1">
    <citation type="submission" date="2021-01" db="EMBL/GenBank/DDBJ databases">
        <title>Whole genome shotgun sequence of Actinocatenispora rupis NBRC 107355.</title>
        <authorList>
            <person name="Komaki H."/>
            <person name="Tamura T."/>
        </authorList>
    </citation>
    <scope>NUCLEOTIDE SEQUENCE</scope>
    <source>
        <strain evidence="2">NBRC 107355</strain>
    </source>
</reference>
<gene>
    <name evidence="2" type="ORF">Aru02nite_10160</name>
</gene>
<dbReference type="AlphaFoldDB" id="A0A8J3J191"/>
<evidence type="ECO:0000313" key="2">
    <source>
        <dbReference type="EMBL" id="GID10127.1"/>
    </source>
</evidence>
<comment type="caution">
    <text evidence="2">The sequence shown here is derived from an EMBL/GenBank/DDBJ whole genome shotgun (WGS) entry which is preliminary data.</text>
</comment>
<evidence type="ECO:0000259" key="1">
    <source>
        <dbReference type="Pfam" id="PF12697"/>
    </source>
</evidence>
<dbReference type="PANTHER" id="PTHR46438">
    <property type="entry name" value="ALPHA/BETA-HYDROLASES SUPERFAMILY PROTEIN"/>
    <property type="match status" value="1"/>
</dbReference>
<accession>A0A8J3J191</accession>
<protein>
    <recommendedName>
        <fullName evidence="1">AB hydrolase-1 domain-containing protein</fullName>
    </recommendedName>
</protein>
<feature type="domain" description="AB hydrolase-1" evidence="1">
    <location>
        <begin position="16"/>
        <end position="226"/>
    </location>
</feature>
<dbReference type="GO" id="GO:0003824">
    <property type="term" value="F:catalytic activity"/>
    <property type="evidence" value="ECO:0007669"/>
    <property type="project" value="UniProtKB-ARBA"/>
</dbReference>
<dbReference type="Proteomes" id="UP000612808">
    <property type="component" value="Unassembled WGS sequence"/>
</dbReference>
<sequence length="249" mass="27435">MKLHTVEWGAGPRYAVLVHGLFSDATCWHRLGPALAGLGYHVLAPDLRGHGGSPRGHYSPHDWADDLAETVAFRPELAIGHSLGGLALGLAAESLRPDTAVYLDPAWRMTTEQAYASGAAWSRWLTWTRREELRRELGSRWPDRDVELRWASMWRTDPDVIAGLAATGYDHSPRRAGTPSLVLAADPSEYVTADHAADLRRRGFVVETLAGSGHSAFREDHTRVLDRLRTWLAAVTRPAAAGRTVHEKA</sequence>
<dbReference type="RefSeq" id="WP_203655243.1">
    <property type="nucleotide sequence ID" value="NZ_BAAAZM010000002.1"/>
</dbReference>
<dbReference type="Pfam" id="PF12697">
    <property type="entry name" value="Abhydrolase_6"/>
    <property type="match status" value="1"/>
</dbReference>
<dbReference type="SUPFAM" id="SSF53474">
    <property type="entry name" value="alpha/beta-Hydrolases"/>
    <property type="match status" value="1"/>
</dbReference>
<dbReference type="InterPro" id="IPR029058">
    <property type="entry name" value="AB_hydrolase_fold"/>
</dbReference>